<keyword evidence="2" id="KW-1185">Reference proteome</keyword>
<proteinExistence type="predicted"/>
<name>A0ABV0IWV5_9NEIS</name>
<organism evidence="1 2">
    <name type="scientific">Chromobacterium phragmitis</name>
    <dbReference type="NCBI Taxonomy" id="2202141"/>
    <lineage>
        <taxon>Bacteria</taxon>
        <taxon>Pseudomonadati</taxon>
        <taxon>Pseudomonadota</taxon>
        <taxon>Betaproteobacteria</taxon>
        <taxon>Neisseriales</taxon>
        <taxon>Chromobacteriaceae</taxon>
        <taxon>Chromobacterium</taxon>
    </lineage>
</organism>
<dbReference type="RefSeq" id="WP_347935951.1">
    <property type="nucleotide sequence ID" value="NZ_CP158160.1"/>
</dbReference>
<evidence type="ECO:0000313" key="2">
    <source>
        <dbReference type="Proteomes" id="UP001462502"/>
    </source>
</evidence>
<accession>A0ABV0IWV5</accession>
<protein>
    <submittedName>
        <fullName evidence="1">Phage tail protein I</fullName>
    </submittedName>
</protein>
<dbReference type="InterPro" id="IPR006521">
    <property type="entry name" value="Tail_protein_I"/>
</dbReference>
<evidence type="ECO:0000313" key="1">
    <source>
        <dbReference type="EMBL" id="MEO9385598.1"/>
    </source>
</evidence>
<sequence>MTDITPNVLAGDTRLSLPAELSRRLQRIDLAPFLVYLVDQVEADFLPLLAEQLHVAGDEGWQLAAGEAQRRDLIKQAIALHRYKGTRWALRQVLATLDLDGRVSEWFEYQGRPFHFKVDLDLSGRGLGEAAYQALRQMLDQYRNARSRLESLDLRVGLHERLPAVAAVSAGGEVASVYPRALRGLARQGPLRLAAAHSVAEIASILPWRRERLDGQAPLRWGMALPCREAVTLYPRAFDFFPKSL</sequence>
<dbReference type="NCBIfam" id="TIGR01634">
    <property type="entry name" value="tail_P2_I"/>
    <property type="match status" value="1"/>
</dbReference>
<dbReference type="Pfam" id="PF09684">
    <property type="entry name" value="Tail_P2_I"/>
    <property type="match status" value="1"/>
</dbReference>
<comment type="caution">
    <text evidence="1">The sequence shown here is derived from an EMBL/GenBank/DDBJ whole genome shotgun (WGS) entry which is preliminary data.</text>
</comment>
<reference evidence="1 2" key="1">
    <citation type="submission" date="2024-05" db="EMBL/GenBank/DDBJ databases">
        <authorList>
            <person name="De Oliveira J.P."/>
            <person name="Noriler S.A."/>
            <person name="De Oliveira A.G."/>
            <person name="Sipoli D.S."/>
        </authorList>
    </citation>
    <scope>NUCLEOTIDE SEQUENCE [LARGE SCALE GENOMIC DNA]</scope>
    <source>
        <strain evidence="1 2">LABIM192</strain>
    </source>
</reference>
<gene>
    <name evidence="1" type="ORF">ABI908_15975</name>
</gene>
<dbReference type="EMBL" id="JBDXMI010000001">
    <property type="protein sequence ID" value="MEO9385598.1"/>
    <property type="molecule type" value="Genomic_DNA"/>
</dbReference>
<dbReference type="Proteomes" id="UP001462502">
    <property type="component" value="Unassembled WGS sequence"/>
</dbReference>